<evidence type="ECO:0000313" key="3">
    <source>
        <dbReference type="EMBL" id="PZR79346.1"/>
    </source>
</evidence>
<accession>A0A934K425</accession>
<sequence>MSVRELAGKVIGFGITALALIAGGLLVLLGPHAYNDYLNVALGVLLILLGLGAGGFGTMVILGVILDERAREREERLHVTPRSGPPVPPPAWGMGDIGRPGAGGVAHVSEGPRGGGSVRVMSIAARRWDGPLFIGVLIVWTVVALLIAAPR</sequence>
<feature type="transmembrane region" description="Helical" evidence="1">
    <location>
        <begin position="12"/>
        <end position="34"/>
    </location>
</feature>
<evidence type="ECO:0000256" key="1">
    <source>
        <dbReference type="SAM" id="Phobius"/>
    </source>
</evidence>
<dbReference type="RefSeq" id="WP_337312466.1">
    <property type="nucleotide sequence ID" value="NZ_JAEKNS010000116.1"/>
</dbReference>
<dbReference type="AlphaFoldDB" id="A0A2W5Z935"/>
<evidence type="ECO:0000313" key="4">
    <source>
        <dbReference type="Proteomes" id="UP000248724"/>
    </source>
</evidence>
<evidence type="ECO:0000313" key="5">
    <source>
        <dbReference type="Proteomes" id="UP000606991"/>
    </source>
</evidence>
<gene>
    <name evidence="3" type="ORF">DLM65_10890</name>
    <name evidence="2" type="ORF">JF886_11150</name>
</gene>
<feature type="transmembrane region" description="Helical" evidence="1">
    <location>
        <begin position="40"/>
        <end position="66"/>
    </location>
</feature>
<dbReference type="Proteomes" id="UP000606991">
    <property type="component" value="Unassembled WGS sequence"/>
</dbReference>
<feature type="transmembrane region" description="Helical" evidence="1">
    <location>
        <begin position="131"/>
        <end position="149"/>
    </location>
</feature>
<reference evidence="3" key="2">
    <citation type="submission" date="2018-05" db="EMBL/GenBank/DDBJ databases">
        <authorList>
            <person name="Ferrari B."/>
        </authorList>
    </citation>
    <scope>NUCLEOTIDE SEQUENCE</scope>
    <source>
        <strain evidence="3">RRmetagenome_bin12</strain>
    </source>
</reference>
<keyword evidence="1" id="KW-1133">Transmembrane helix</keyword>
<dbReference type="Proteomes" id="UP000248724">
    <property type="component" value="Unassembled WGS sequence"/>
</dbReference>
<keyword evidence="1" id="KW-0472">Membrane</keyword>
<evidence type="ECO:0000313" key="2">
    <source>
        <dbReference type="EMBL" id="MBJ7595395.1"/>
    </source>
</evidence>
<organism evidence="3 4">
    <name type="scientific">Candidatus Aeolococcus gillhamiae</name>
    <dbReference type="NCBI Taxonomy" id="3127015"/>
    <lineage>
        <taxon>Bacteria</taxon>
        <taxon>Bacillati</taxon>
        <taxon>Candidatus Dormiibacterota</taxon>
        <taxon>Candidatus Dormibacteria</taxon>
        <taxon>Candidatus Aeolococcales</taxon>
        <taxon>Candidatus Aeolococcaceae</taxon>
        <taxon>Candidatus Aeolococcus</taxon>
    </lineage>
</organism>
<comment type="caution">
    <text evidence="3">The sequence shown here is derived from an EMBL/GenBank/DDBJ whole genome shotgun (WGS) entry which is preliminary data.</text>
</comment>
<dbReference type="EMBL" id="JAEKNS010000116">
    <property type="protein sequence ID" value="MBJ7595395.1"/>
    <property type="molecule type" value="Genomic_DNA"/>
</dbReference>
<accession>A0A2W5Z935</accession>
<name>A0A2W5Z935_9BACT</name>
<reference evidence="2 5" key="3">
    <citation type="submission" date="2020-10" db="EMBL/GenBank/DDBJ databases">
        <title>Ca. Dormibacterota MAGs.</title>
        <authorList>
            <person name="Montgomery K."/>
        </authorList>
    </citation>
    <scope>NUCLEOTIDE SEQUENCE [LARGE SCALE GENOMIC DNA]</scope>
    <source>
        <strain evidence="2">SC8812_S17_18</strain>
    </source>
</reference>
<reference evidence="3 4" key="1">
    <citation type="journal article" date="2017" name="Nature">
        <title>Atmospheric trace gases support primary production in Antarctic desert surface soil.</title>
        <authorList>
            <person name="Ji M."/>
            <person name="Greening C."/>
            <person name="Vanwonterghem I."/>
            <person name="Carere C.R."/>
            <person name="Bay S.K."/>
            <person name="Steen J.A."/>
            <person name="Montgomery K."/>
            <person name="Lines T."/>
            <person name="Beardall J."/>
            <person name="van Dorst J."/>
            <person name="Snape I."/>
            <person name="Stott M.B."/>
            <person name="Hugenholtz P."/>
            <person name="Ferrari B.C."/>
        </authorList>
    </citation>
    <scope>NUCLEOTIDE SEQUENCE [LARGE SCALE GENOMIC DNA]</scope>
    <source>
        <strain evidence="3">RRmetagenome_bin12</strain>
    </source>
</reference>
<dbReference type="EMBL" id="QHBU01000211">
    <property type="protein sequence ID" value="PZR79346.1"/>
    <property type="molecule type" value="Genomic_DNA"/>
</dbReference>
<proteinExistence type="predicted"/>
<keyword evidence="1" id="KW-0812">Transmembrane</keyword>
<protein>
    <submittedName>
        <fullName evidence="3">Uncharacterized protein</fullName>
    </submittedName>
</protein>